<dbReference type="Gene3D" id="2.60.200.20">
    <property type="match status" value="1"/>
</dbReference>
<evidence type="ECO:0000256" key="4">
    <source>
        <dbReference type="SAM" id="MobiDB-lite"/>
    </source>
</evidence>
<dbReference type="OrthoDB" id="26617at2157"/>
<dbReference type="SMART" id="SM00547">
    <property type="entry name" value="ZnF_RBZ"/>
    <property type="match status" value="1"/>
</dbReference>
<evidence type="ECO:0008006" key="9">
    <source>
        <dbReference type="Google" id="ProtNLM"/>
    </source>
</evidence>
<dbReference type="EMBL" id="CP029289">
    <property type="protein sequence ID" value="AWR95194.1"/>
    <property type="molecule type" value="Genomic_DNA"/>
</dbReference>
<reference evidence="7 8" key="1">
    <citation type="submission" date="2018-05" db="EMBL/GenBank/DDBJ databases">
        <title>Complete Genome Sequences of Extremely Thermoacidophilic, Metal-Mobilizing Type-Strain Members of the Archaeal Family Sulfolobaceae: Acidianus brierleyi DSM-1651T, Acidianus sulfidivorans DSM-18786T, Metallosphaera hakonensis DSM-7519T, and Metallosphaera prunae DSM-10039T.</title>
        <authorList>
            <person name="Counts J.A."/>
            <person name="Kelly R.M."/>
        </authorList>
    </citation>
    <scope>NUCLEOTIDE SEQUENCE [LARGE SCALE GENOMIC DNA]</scope>
    <source>
        <strain evidence="7 8">DSM 1651</strain>
    </source>
</reference>
<dbReference type="GeneID" id="36832867"/>
<evidence type="ECO:0000313" key="7">
    <source>
        <dbReference type="EMBL" id="AWR95194.1"/>
    </source>
</evidence>
<evidence type="ECO:0000259" key="6">
    <source>
        <dbReference type="PROSITE" id="PS50199"/>
    </source>
</evidence>
<evidence type="ECO:0000256" key="2">
    <source>
        <dbReference type="ARBA" id="ARBA00022771"/>
    </source>
</evidence>
<evidence type="ECO:0000313" key="8">
    <source>
        <dbReference type="Proteomes" id="UP000248044"/>
    </source>
</evidence>
<dbReference type="InterPro" id="IPR008984">
    <property type="entry name" value="SMAD_FHA_dom_sf"/>
</dbReference>
<protein>
    <recommendedName>
        <fullName evidence="9">FHA domain-containing protein</fullName>
    </recommendedName>
</protein>
<dbReference type="SUPFAM" id="SSF49879">
    <property type="entry name" value="SMAD/FHA domain"/>
    <property type="match status" value="1"/>
</dbReference>
<dbReference type="PROSITE" id="PS50006">
    <property type="entry name" value="FHA_DOMAIN"/>
    <property type="match status" value="1"/>
</dbReference>
<keyword evidence="2" id="KW-0863">Zinc-finger</keyword>
<evidence type="ECO:0000259" key="5">
    <source>
        <dbReference type="PROSITE" id="PS50006"/>
    </source>
</evidence>
<name>A0A2U9IGX5_9CREN</name>
<dbReference type="KEGG" id="abri:DFR85_11885"/>
<feature type="domain" description="RanBP2-type" evidence="6">
    <location>
        <begin position="1"/>
        <end position="28"/>
    </location>
</feature>
<keyword evidence="8" id="KW-1185">Reference proteome</keyword>
<dbReference type="GO" id="GO:0008270">
    <property type="term" value="F:zinc ion binding"/>
    <property type="evidence" value="ECO:0007669"/>
    <property type="project" value="UniProtKB-KW"/>
</dbReference>
<dbReference type="PROSITE" id="PS01358">
    <property type="entry name" value="ZF_RANBP2_1"/>
    <property type="match status" value="1"/>
</dbReference>
<dbReference type="AlphaFoldDB" id="A0A2U9IGX5"/>
<proteinExistence type="predicted"/>
<feature type="compositionally biased region" description="Low complexity" evidence="4">
    <location>
        <begin position="81"/>
        <end position="115"/>
    </location>
</feature>
<feature type="domain" description="FHA" evidence="5">
    <location>
        <begin position="155"/>
        <end position="204"/>
    </location>
</feature>
<dbReference type="PROSITE" id="PS50199">
    <property type="entry name" value="ZF_RANBP2_2"/>
    <property type="match status" value="1"/>
</dbReference>
<dbReference type="InterPro" id="IPR050923">
    <property type="entry name" value="Cell_Proc_Reg/RNA_Proc"/>
</dbReference>
<dbReference type="CDD" id="cd22680">
    <property type="entry name" value="FHA_ArnA-like"/>
    <property type="match status" value="1"/>
</dbReference>
<evidence type="ECO:0000256" key="1">
    <source>
        <dbReference type="ARBA" id="ARBA00022723"/>
    </source>
</evidence>
<evidence type="ECO:0000256" key="3">
    <source>
        <dbReference type="ARBA" id="ARBA00022833"/>
    </source>
</evidence>
<keyword evidence="1" id="KW-0479">Metal-binding</keyword>
<dbReference type="Pfam" id="PF00641">
    <property type="entry name" value="Zn_ribbon_RanBP"/>
    <property type="match status" value="1"/>
</dbReference>
<feature type="region of interest" description="Disordered" evidence="4">
    <location>
        <begin position="26"/>
        <end position="120"/>
    </location>
</feature>
<dbReference type="Gene3D" id="4.10.1060.10">
    <property type="entry name" value="Zinc finger, RanBP2-type"/>
    <property type="match status" value="1"/>
</dbReference>
<sequence length="233" mass="25884">MTWKCPICGYENSDDALFCVQCGTKKPEVQSTNETPEVKPEQSLEQQSAIETPQNSPQASENQPSEQPIEQANQSEIAAVPQNLEQPPQESPQQSQSQTENPSVESQSSQIQVESKPVETEVQTTGKYYIQFIATSASALNKMKVPLDFEVFENISVGRSPENVIVIPDAEVSRRHAIISLERGNLFIEDLNSTNGTYVYDGKMFQPIKGKTEIQPNSIIKLGNNTIIKIVRE</sequence>
<dbReference type="InterPro" id="IPR001876">
    <property type="entry name" value="Znf_RanBP2"/>
</dbReference>
<keyword evidence="3" id="KW-0862">Zinc</keyword>
<dbReference type="PANTHER" id="PTHR23308">
    <property type="entry name" value="NUCLEAR INHIBITOR OF PROTEIN PHOSPHATASE-1"/>
    <property type="match status" value="1"/>
</dbReference>
<dbReference type="InterPro" id="IPR000253">
    <property type="entry name" value="FHA_dom"/>
</dbReference>
<dbReference type="Proteomes" id="UP000248044">
    <property type="component" value="Chromosome"/>
</dbReference>
<gene>
    <name evidence="7" type="ORF">DFR85_11885</name>
</gene>
<organism evidence="7 8">
    <name type="scientific">Acidianus brierleyi</name>
    <dbReference type="NCBI Taxonomy" id="41673"/>
    <lineage>
        <taxon>Archaea</taxon>
        <taxon>Thermoproteota</taxon>
        <taxon>Thermoprotei</taxon>
        <taxon>Sulfolobales</taxon>
        <taxon>Sulfolobaceae</taxon>
        <taxon>Acidianus</taxon>
    </lineage>
</organism>
<accession>A0A2U9IGX5</accession>
<dbReference type="Pfam" id="PF00498">
    <property type="entry name" value="FHA"/>
    <property type="match status" value="1"/>
</dbReference>
<dbReference type="SMART" id="SM00240">
    <property type="entry name" value="FHA"/>
    <property type="match status" value="1"/>
</dbReference>
<dbReference type="RefSeq" id="WP_110271075.1">
    <property type="nucleotide sequence ID" value="NZ_CP029289.2"/>
</dbReference>
<feature type="compositionally biased region" description="Polar residues" evidence="4">
    <location>
        <begin position="43"/>
        <end position="76"/>
    </location>
</feature>